<accession>A0A229P109</accession>
<dbReference type="SUPFAM" id="SSF55383">
    <property type="entry name" value="Copper amine oxidase, domain N"/>
    <property type="match status" value="2"/>
</dbReference>
<evidence type="ECO:0000259" key="4">
    <source>
        <dbReference type="Pfam" id="PF07833"/>
    </source>
</evidence>
<feature type="domain" description="Copper amine oxidase-like N-terminal" evidence="4">
    <location>
        <begin position="39"/>
        <end position="143"/>
    </location>
</feature>
<dbReference type="PANTHER" id="PTHR24189:SF50">
    <property type="entry name" value="ANKYRIN REPEAT AND SOCS BOX PROTEIN 2"/>
    <property type="match status" value="1"/>
</dbReference>
<dbReference type="Gene3D" id="1.25.40.20">
    <property type="entry name" value="Ankyrin repeat-containing domain"/>
    <property type="match status" value="1"/>
</dbReference>
<evidence type="ECO:0000256" key="2">
    <source>
        <dbReference type="ARBA" id="ARBA00023043"/>
    </source>
</evidence>
<feature type="chain" id="PRO_5038937870" description="Copper amine oxidase-like N-terminal domain-containing protein" evidence="3">
    <location>
        <begin position="26"/>
        <end position="439"/>
    </location>
</feature>
<dbReference type="EMBL" id="NMUQ01000001">
    <property type="protein sequence ID" value="OXM15721.1"/>
    <property type="molecule type" value="Genomic_DNA"/>
</dbReference>
<evidence type="ECO:0000313" key="5">
    <source>
        <dbReference type="EMBL" id="OXM15721.1"/>
    </source>
</evidence>
<evidence type="ECO:0000256" key="1">
    <source>
        <dbReference type="ARBA" id="ARBA00022737"/>
    </source>
</evidence>
<dbReference type="Pfam" id="PF07833">
    <property type="entry name" value="Cu_amine_oxidN1"/>
    <property type="match status" value="1"/>
</dbReference>
<dbReference type="Gene3D" id="3.30.457.10">
    <property type="entry name" value="Copper amine oxidase-like, N-terminal domain"/>
    <property type="match status" value="1"/>
</dbReference>
<gene>
    <name evidence="5" type="ORF">CGZ75_03060</name>
</gene>
<organism evidence="5 6">
    <name type="scientific">Paenibacillus herberti</name>
    <dbReference type="NCBI Taxonomy" id="1619309"/>
    <lineage>
        <taxon>Bacteria</taxon>
        <taxon>Bacillati</taxon>
        <taxon>Bacillota</taxon>
        <taxon>Bacilli</taxon>
        <taxon>Bacillales</taxon>
        <taxon>Paenibacillaceae</taxon>
        <taxon>Paenibacillus</taxon>
    </lineage>
</organism>
<dbReference type="RefSeq" id="WP_089522814.1">
    <property type="nucleotide sequence ID" value="NZ_NMUQ01000001.1"/>
</dbReference>
<keyword evidence="6" id="KW-1185">Reference proteome</keyword>
<dbReference type="SMART" id="SM00248">
    <property type="entry name" value="ANK"/>
    <property type="match status" value="4"/>
</dbReference>
<keyword evidence="2" id="KW-0040">ANK repeat</keyword>
<dbReference type="Pfam" id="PF12796">
    <property type="entry name" value="Ank_2"/>
    <property type="match status" value="1"/>
</dbReference>
<dbReference type="InterPro" id="IPR036770">
    <property type="entry name" value="Ankyrin_rpt-contain_sf"/>
</dbReference>
<evidence type="ECO:0000256" key="3">
    <source>
        <dbReference type="SAM" id="SignalP"/>
    </source>
</evidence>
<dbReference type="AlphaFoldDB" id="A0A229P109"/>
<feature type="signal peptide" evidence="3">
    <location>
        <begin position="1"/>
        <end position="25"/>
    </location>
</feature>
<dbReference type="SUPFAM" id="SSF48403">
    <property type="entry name" value="Ankyrin repeat"/>
    <property type="match status" value="1"/>
</dbReference>
<dbReference type="InterPro" id="IPR002110">
    <property type="entry name" value="Ankyrin_rpt"/>
</dbReference>
<evidence type="ECO:0000313" key="6">
    <source>
        <dbReference type="Proteomes" id="UP000215145"/>
    </source>
</evidence>
<dbReference type="Proteomes" id="UP000215145">
    <property type="component" value="Unassembled WGS sequence"/>
</dbReference>
<dbReference type="InterPro" id="IPR036582">
    <property type="entry name" value="Mao_N_sf"/>
</dbReference>
<comment type="caution">
    <text evidence="5">The sequence shown here is derived from an EMBL/GenBank/DDBJ whole genome shotgun (WGS) entry which is preliminary data.</text>
</comment>
<dbReference type="PANTHER" id="PTHR24189">
    <property type="entry name" value="MYOTROPHIN"/>
    <property type="match status" value="1"/>
</dbReference>
<dbReference type="InterPro" id="IPR050745">
    <property type="entry name" value="Multifunctional_regulatory"/>
</dbReference>
<reference evidence="5 6" key="1">
    <citation type="submission" date="2017-07" db="EMBL/GenBank/DDBJ databases">
        <title>Paenibacillus herberti R33 genome sequencing and assembly.</title>
        <authorList>
            <person name="Su W."/>
        </authorList>
    </citation>
    <scope>NUCLEOTIDE SEQUENCE [LARGE SCALE GENOMIC DNA]</scope>
    <source>
        <strain evidence="5 6">R33</strain>
    </source>
</reference>
<protein>
    <recommendedName>
        <fullName evidence="4">Copper amine oxidase-like N-terminal domain-containing protein</fullName>
    </recommendedName>
</protein>
<dbReference type="OrthoDB" id="1954422at2"/>
<keyword evidence="3" id="KW-0732">Signal</keyword>
<proteinExistence type="predicted"/>
<dbReference type="InterPro" id="IPR012854">
    <property type="entry name" value="Cu_amine_oxidase-like_N"/>
</dbReference>
<name>A0A229P109_9BACL</name>
<keyword evidence="1" id="KW-0677">Repeat</keyword>
<sequence>MKSLKFLVVAVGAAAIITASLGAAAASAAPAKPAISVMLNGKKQTYDQPPIIVNGATLVPLRGIFEGLGAKVSLTGKQITATKGFTTIVHTIGQNWATVDGVKVTLSQPSLVLKGRTLVPLRFIGEALDSKVSWNASKQQVSVAPLTGTELQARWAVKADNFVWAGKLDKLNQMLDQGWKPAQSEQAWMNSVFTKNKDIVKLFLDNGANVNLLVSMEDEETLALLEVASLPYRETAQGDYPETTEASDLELLKMMLAAKPDFAALEKENGSLLWTAVNSNRLQIVQELITAGVSAKSDGLKQFSAPLLAATSFVDDKGNRAVEMIELLLKNGADANDCNCDTTKEYTPLEYASGLLYDSEDESIAYQPSLHAVQLLLQYGADPKLDNSLYEAVDAESLEIVKLLLEKGADPKKVYPTAKETPLELAQKLGNKDLLDLLL</sequence>